<dbReference type="RefSeq" id="WP_345378353.1">
    <property type="nucleotide sequence ID" value="NZ_BAABIC010000002.1"/>
</dbReference>
<name>A0ABP8W0U3_9PSEU</name>
<evidence type="ECO:0000313" key="8">
    <source>
        <dbReference type="Proteomes" id="UP001500325"/>
    </source>
</evidence>
<proteinExistence type="predicted"/>
<feature type="region of interest" description="Disordered" evidence="5">
    <location>
        <begin position="1"/>
        <end position="22"/>
    </location>
</feature>
<evidence type="ECO:0000256" key="2">
    <source>
        <dbReference type="ARBA" id="ARBA00023125"/>
    </source>
</evidence>
<protein>
    <submittedName>
        <fullName evidence="7">TetR family transcriptional regulator ActII</fullName>
    </submittedName>
</protein>
<feature type="domain" description="HTH tetR-type" evidence="6">
    <location>
        <begin position="21"/>
        <end position="81"/>
    </location>
</feature>
<evidence type="ECO:0000313" key="7">
    <source>
        <dbReference type="EMBL" id="GAA4677451.1"/>
    </source>
</evidence>
<reference evidence="8" key="1">
    <citation type="journal article" date="2019" name="Int. J. Syst. Evol. Microbiol.">
        <title>The Global Catalogue of Microorganisms (GCM) 10K type strain sequencing project: providing services to taxonomists for standard genome sequencing and annotation.</title>
        <authorList>
            <consortium name="The Broad Institute Genomics Platform"/>
            <consortium name="The Broad Institute Genome Sequencing Center for Infectious Disease"/>
            <person name="Wu L."/>
            <person name="Ma J."/>
        </authorList>
    </citation>
    <scope>NUCLEOTIDE SEQUENCE [LARGE SCALE GENOMIC DNA]</scope>
    <source>
        <strain evidence="8">JCM 18055</strain>
    </source>
</reference>
<accession>A0ABP8W0U3</accession>
<dbReference type="Gene3D" id="1.10.357.10">
    <property type="entry name" value="Tetracycline Repressor, domain 2"/>
    <property type="match status" value="1"/>
</dbReference>
<dbReference type="PANTHER" id="PTHR30055">
    <property type="entry name" value="HTH-TYPE TRANSCRIPTIONAL REGULATOR RUTR"/>
    <property type="match status" value="1"/>
</dbReference>
<dbReference type="Pfam" id="PF02909">
    <property type="entry name" value="TetR_C_1"/>
    <property type="match status" value="1"/>
</dbReference>
<evidence type="ECO:0000256" key="4">
    <source>
        <dbReference type="PROSITE-ProRule" id="PRU00335"/>
    </source>
</evidence>
<dbReference type="InterPro" id="IPR050109">
    <property type="entry name" value="HTH-type_TetR-like_transc_reg"/>
</dbReference>
<dbReference type="Proteomes" id="UP001500325">
    <property type="component" value="Unassembled WGS sequence"/>
</dbReference>
<dbReference type="InterPro" id="IPR004111">
    <property type="entry name" value="Repressor_TetR_C"/>
</dbReference>
<evidence type="ECO:0000256" key="3">
    <source>
        <dbReference type="ARBA" id="ARBA00023163"/>
    </source>
</evidence>
<evidence type="ECO:0000256" key="1">
    <source>
        <dbReference type="ARBA" id="ARBA00023015"/>
    </source>
</evidence>
<keyword evidence="8" id="KW-1185">Reference proteome</keyword>
<dbReference type="InterPro" id="IPR009057">
    <property type="entry name" value="Homeodomain-like_sf"/>
</dbReference>
<sequence>MEHDLPEPPWRTPRKQPARRSLSREAIVEAAMGVLRKEGIDGVSMRRVATELSTGAASLYAHVANKDELVELLFDEVVAEIPLPEPDPARWREQLTQLWVDSRAALMRYRDIARAALGSVPLGPNALRVTETTMQLLRLGGVPDQAIAWATDVVGLYVSASAVEGAMRAQREEGRLDARGRYIQGEDQARQLQEYFAALPADRFPTFVALLPHLTTGTDDERFRFGLDLLVGGLTGLATGPRAAGP</sequence>
<dbReference type="SUPFAM" id="SSF46689">
    <property type="entry name" value="Homeodomain-like"/>
    <property type="match status" value="1"/>
</dbReference>
<dbReference type="InterPro" id="IPR036271">
    <property type="entry name" value="Tet_transcr_reg_TetR-rel_C_sf"/>
</dbReference>
<dbReference type="InterPro" id="IPR001647">
    <property type="entry name" value="HTH_TetR"/>
</dbReference>
<keyword evidence="2 4" id="KW-0238">DNA-binding</keyword>
<keyword evidence="3" id="KW-0804">Transcription</keyword>
<evidence type="ECO:0000259" key="6">
    <source>
        <dbReference type="PROSITE" id="PS50977"/>
    </source>
</evidence>
<dbReference type="EMBL" id="BAABIC010000002">
    <property type="protein sequence ID" value="GAA4677451.1"/>
    <property type="molecule type" value="Genomic_DNA"/>
</dbReference>
<keyword evidence="1" id="KW-0805">Transcription regulation</keyword>
<evidence type="ECO:0000256" key="5">
    <source>
        <dbReference type="SAM" id="MobiDB-lite"/>
    </source>
</evidence>
<comment type="caution">
    <text evidence="7">The sequence shown here is derived from an EMBL/GenBank/DDBJ whole genome shotgun (WGS) entry which is preliminary data.</text>
</comment>
<dbReference type="PANTHER" id="PTHR30055:SF151">
    <property type="entry name" value="TRANSCRIPTIONAL REGULATORY PROTEIN"/>
    <property type="match status" value="1"/>
</dbReference>
<gene>
    <name evidence="7" type="primary">actII</name>
    <name evidence="7" type="ORF">GCM10023215_07670</name>
</gene>
<feature type="DNA-binding region" description="H-T-H motif" evidence="4">
    <location>
        <begin position="44"/>
        <end position="63"/>
    </location>
</feature>
<organism evidence="7 8">
    <name type="scientific">Pseudonocardia yuanmonensis</name>
    <dbReference type="NCBI Taxonomy" id="1095914"/>
    <lineage>
        <taxon>Bacteria</taxon>
        <taxon>Bacillati</taxon>
        <taxon>Actinomycetota</taxon>
        <taxon>Actinomycetes</taxon>
        <taxon>Pseudonocardiales</taxon>
        <taxon>Pseudonocardiaceae</taxon>
        <taxon>Pseudonocardia</taxon>
    </lineage>
</organism>
<dbReference type="PROSITE" id="PS50977">
    <property type="entry name" value="HTH_TETR_2"/>
    <property type="match status" value="1"/>
</dbReference>
<dbReference type="SUPFAM" id="SSF48498">
    <property type="entry name" value="Tetracyclin repressor-like, C-terminal domain"/>
    <property type="match status" value="1"/>
</dbReference>
<dbReference type="Pfam" id="PF00440">
    <property type="entry name" value="TetR_N"/>
    <property type="match status" value="1"/>
</dbReference>